<accession>A0A9Q1G2P0</accession>
<protein>
    <submittedName>
        <fullName evidence="1">Uncharacterized protein</fullName>
    </submittedName>
</protein>
<gene>
    <name evidence="1" type="ORF">SKAU_G00044830</name>
</gene>
<organism evidence="1 2">
    <name type="scientific">Synaphobranchus kaupii</name>
    <name type="common">Kaup's arrowtooth eel</name>
    <dbReference type="NCBI Taxonomy" id="118154"/>
    <lineage>
        <taxon>Eukaryota</taxon>
        <taxon>Metazoa</taxon>
        <taxon>Chordata</taxon>
        <taxon>Craniata</taxon>
        <taxon>Vertebrata</taxon>
        <taxon>Euteleostomi</taxon>
        <taxon>Actinopterygii</taxon>
        <taxon>Neopterygii</taxon>
        <taxon>Teleostei</taxon>
        <taxon>Anguilliformes</taxon>
        <taxon>Synaphobranchidae</taxon>
        <taxon>Synaphobranchus</taxon>
    </lineage>
</organism>
<reference evidence="1" key="1">
    <citation type="journal article" date="2023" name="Science">
        <title>Genome structures resolve the early diversification of teleost fishes.</title>
        <authorList>
            <person name="Parey E."/>
            <person name="Louis A."/>
            <person name="Montfort J."/>
            <person name="Bouchez O."/>
            <person name="Roques C."/>
            <person name="Iampietro C."/>
            <person name="Lluch J."/>
            <person name="Castinel A."/>
            <person name="Donnadieu C."/>
            <person name="Desvignes T."/>
            <person name="Floi Bucao C."/>
            <person name="Jouanno E."/>
            <person name="Wen M."/>
            <person name="Mejri S."/>
            <person name="Dirks R."/>
            <person name="Jansen H."/>
            <person name="Henkel C."/>
            <person name="Chen W.J."/>
            <person name="Zahm M."/>
            <person name="Cabau C."/>
            <person name="Klopp C."/>
            <person name="Thompson A.W."/>
            <person name="Robinson-Rechavi M."/>
            <person name="Braasch I."/>
            <person name="Lecointre G."/>
            <person name="Bobe J."/>
            <person name="Postlethwait J.H."/>
            <person name="Berthelot C."/>
            <person name="Roest Crollius H."/>
            <person name="Guiguen Y."/>
        </authorList>
    </citation>
    <scope>NUCLEOTIDE SEQUENCE</scope>
    <source>
        <strain evidence="1">WJC10195</strain>
    </source>
</reference>
<dbReference type="Proteomes" id="UP001152622">
    <property type="component" value="Chromosome 2"/>
</dbReference>
<dbReference type="EMBL" id="JAINUF010000002">
    <property type="protein sequence ID" value="KAJ8373903.1"/>
    <property type="molecule type" value="Genomic_DNA"/>
</dbReference>
<proteinExistence type="predicted"/>
<keyword evidence="2" id="KW-1185">Reference proteome</keyword>
<name>A0A9Q1G2P0_SYNKA</name>
<dbReference type="AlphaFoldDB" id="A0A9Q1G2P0"/>
<evidence type="ECO:0000313" key="1">
    <source>
        <dbReference type="EMBL" id="KAJ8373903.1"/>
    </source>
</evidence>
<sequence length="121" mass="13649">MTEVLPHYFSQPRGKVLYRGPTDQDIAGSLAMIEVGTGNDLLDRTSATDAVMMAFLRCISSSCFVCRESGGIHFVMLRDRHITAEEVAVKVCSTDLIAEEYQMFHKFCPLLQEDIYEPLRI</sequence>
<comment type="caution">
    <text evidence="1">The sequence shown here is derived from an EMBL/GenBank/DDBJ whole genome shotgun (WGS) entry which is preliminary data.</text>
</comment>
<evidence type="ECO:0000313" key="2">
    <source>
        <dbReference type="Proteomes" id="UP001152622"/>
    </source>
</evidence>